<name>A0A1L8GNE2_XENLA</name>
<comment type="caution">
    <text evidence="4">Lacks conserved residue(s) required for the propagation of feature annotation.</text>
</comment>
<feature type="disulfide bond" evidence="4">
    <location>
        <begin position="816"/>
        <end position="859"/>
    </location>
</feature>
<dbReference type="RefSeq" id="XP_018111928.1">
    <property type="nucleotide sequence ID" value="XM_018256439.2"/>
</dbReference>
<dbReference type="STRING" id="8355.A0A1L8GNE2"/>
<keyword evidence="2" id="KW-0732">Signal</keyword>
<dbReference type="AGR" id="Xenbase:XB-GENE-981268"/>
<keyword evidence="1 4" id="KW-0768">Sushi</keyword>
<dbReference type="Proteomes" id="UP000186698">
    <property type="component" value="Chromosome 4L"/>
</dbReference>
<feature type="domain" description="Sushi" evidence="5">
    <location>
        <begin position="263"/>
        <end position="320"/>
    </location>
</feature>
<keyword evidence="3 4" id="KW-1015">Disulfide bond</keyword>
<sequence>MPEYLQVYIIALCCIAIGAQAPCDRPQRTAEEELQGTWDKDSYDHGTIASYICRPGYSRLGAIKKQCSNGIWTYLARGLCKKKSCGHPGDIPNGSFELKGETEFVFGAIVEYECDSGYQMLSKVSTRTCTANGWSNFLPNCEVKNCPPVELAEGVEIVSSYDDEYTVGKVMRFQCKNPKFKLDRTGEIFCTSEGDWSALAPKCEEIKCNVPELANGRINAPKEIYYLDDKLLYICDEKFKKDRSVDPACTKNGWSPEPVCHEITCQADYVANGFITNKKNAYKLGDIVEVECKRGYSLDKPNESRICTLNGWSLPLTCRDKICDRPDLQNGMFFSGDYFPARKNAILWYSCNGDFDPVYKESHSWYNRGKYGKSTCTENGWNPMPKCLALCRPSDAQVDNADIYDTKNQYKEGDRVRFKCYGDLRTEDGRNDGEIECLPNHKFSEARCLKSCTIESISHGNYIPKKSIFEYEESLVYACDEGYRSPTNTRFASATCPWTSPPRCVETTCYITELREEYKAGDVVAFSCSPGYKLIGQDVSQCYYYGWDPALPTCTDNYHRQAYPYELITKKQADFSMCATAPKPPYSQNLEAGNIPYNNDSIVEIQCNSNYRPFGSKSIKCQNGQWQSPPECVEKRYCNQPPGIKNGRIIKEKEWHSSGETVKYQCDPGYEISGSSESMCFMQQWTAPPVCKGKSCDKPPDVDNAVVIGLGTKQYTHGESAKYSCKPGYTISEDGQAKCVEGNWIYVPKCSSTSCELAPEITNAVLLTKKANYKSGEKAYYKCNTGYVFNENQNSVTCKNSRWEELPECRRQGQICESPPVVQFGDTLENREPTNKHGTVMNYKCPEYYILEGSKSIVCRNGKWDDPPICIEPCTASERDMRANNIRLKWLSDKKLYTRHNEWIGFACLDGYEISDEKLLRIQCNRSVLPYPKCTKKGSCLLSLSTMDENNIFVNGSTEIERGKAVNFLCKEGWITKDTLTQVCNNQNIKYPTCRRAAPCEISSEDLDQNNLDFKLPDNPKKRFYAHKEEIMVMCKPGFHTSEKKPLKAECLEGQITFPKCTPGRNCTSLPKIPNGNVIIETQDDKSFSSGSTLKVECREGFAPVGPPVITCDNSDWTNAPKCAKLCQILPLQLETNNLQLESTNDLEGTFTNGNKLNVQCKPGYISTQNAPLKATCRGGNFSYPQCSPGSSCTISINVLEENKIELLRPNDTNKEYPHDTQFQFKCKSSYVLPPQKQLNTICDNGKLSFPRCYSANRCRISQEQMDENQLTLNSKDEDSVYFEDGELIQFKCNTGFTINSGITGLCAKTQITYPKCTEKRTRG</sequence>
<evidence type="ECO:0000313" key="6">
    <source>
        <dbReference type="Proteomes" id="UP000186698"/>
    </source>
</evidence>
<feature type="domain" description="Sushi" evidence="5">
    <location>
        <begin position="144"/>
        <end position="205"/>
    </location>
</feature>
<dbReference type="CTD" id="379371"/>
<keyword evidence="6" id="KW-1185">Reference proteome</keyword>
<dbReference type="Xenbase" id="XB-GENE-981268">
    <property type="gene designation" value="cfh.L"/>
</dbReference>
<feature type="domain" description="Sushi" evidence="5">
    <location>
        <begin position="21"/>
        <end position="82"/>
    </location>
</feature>
<evidence type="ECO:0000313" key="8">
    <source>
        <dbReference type="Xenbase" id="XB-GENE-981268"/>
    </source>
</evidence>
<feature type="disulfide bond" evidence="4">
    <location>
        <begin position="114"/>
        <end position="141"/>
    </location>
</feature>
<organism evidence="6 7">
    <name type="scientific">Xenopus laevis</name>
    <name type="common">African clawed frog</name>
    <dbReference type="NCBI Taxonomy" id="8355"/>
    <lineage>
        <taxon>Eukaryota</taxon>
        <taxon>Metazoa</taxon>
        <taxon>Chordata</taxon>
        <taxon>Craniata</taxon>
        <taxon>Vertebrata</taxon>
        <taxon>Euteleostomi</taxon>
        <taxon>Amphibia</taxon>
        <taxon>Batrachia</taxon>
        <taxon>Anura</taxon>
        <taxon>Pipoidea</taxon>
        <taxon>Pipidae</taxon>
        <taxon>Xenopodinae</taxon>
        <taxon>Xenopus</taxon>
        <taxon>Xenopus</taxon>
    </lineage>
</organism>
<dbReference type="InterPro" id="IPR000436">
    <property type="entry name" value="Sushi_SCR_CCP_dom"/>
</dbReference>
<feature type="disulfide bond" evidence="4">
    <location>
        <begin position="696"/>
        <end position="739"/>
    </location>
</feature>
<feature type="domain" description="Sushi" evidence="5">
    <location>
        <begin position="1065"/>
        <end position="1125"/>
    </location>
</feature>
<feature type="disulfide bond" evidence="4">
    <location>
        <begin position="53"/>
        <end position="80"/>
    </location>
</feature>
<feature type="domain" description="Sushi" evidence="5">
    <location>
        <begin position="694"/>
        <end position="752"/>
    </location>
</feature>
<dbReference type="InterPro" id="IPR035976">
    <property type="entry name" value="Sushi/SCR/CCP_sf"/>
</dbReference>
<feature type="domain" description="Sushi" evidence="5">
    <location>
        <begin position="636"/>
        <end position="693"/>
    </location>
</feature>
<feature type="disulfide bond" evidence="4">
    <location>
        <begin position="755"/>
        <end position="798"/>
    </location>
</feature>
<evidence type="ECO:0000256" key="2">
    <source>
        <dbReference type="ARBA" id="ARBA00022729"/>
    </source>
</evidence>
<accession>A0A1L8GNE2</accession>
<dbReference type="PANTHER" id="PTHR45785:SF17">
    <property type="entry name" value="COAGULATION FACTOR XIII B CHAIN"/>
    <property type="match status" value="1"/>
</dbReference>
<evidence type="ECO:0000256" key="4">
    <source>
        <dbReference type="PROSITE-ProRule" id="PRU00302"/>
    </source>
</evidence>
<dbReference type="PaxDb" id="8355-A0A1L8GNE2"/>
<evidence type="ECO:0000259" key="5">
    <source>
        <dbReference type="PROSITE" id="PS50923"/>
    </source>
</evidence>
<dbReference type="InterPro" id="IPR051503">
    <property type="entry name" value="ComplSys_Reg/VirEntry_Med"/>
</dbReference>
<dbReference type="SUPFAM" id="SSF57535">
    <property type="entry name" value="Complement control module/SCR domain"/>
    <property type="match status" value="19"/>
</dbReference>
<protein>
    <submittedName>
        <fullName evidence="7">Complement factor H isoform X1</fullName>
    </submittedName>
</protein>
<evidence type="ECO:0000256" key="3">
    <source>
        <dbReference type="ARBA" id="ARBA00023157"/>
    </source>
</evidence>
<dbReference type="PROSITE" id="PS50923">
    <property type="entry name" value="SUSHI"/>
    <property type="match status" value="12"/>
</dbReference>
<dbReference type="CDD" id="cd00033">
    <property type="entry name" value="CCP"/>
    <property type="match status" value="11"/>
</dbReference>
<gene>
    <name evidence="7 8" type="primary">cfh.L</name>
</gene>
<evidence type="ECO:0000256" key="1">
    <source>
        <dbReference type="ARBA" id="ARBA00022659"/>
    </source>
</evidence>
<dbReference type="Gene3D" id="2.10.70.10">
    <property type="entry name" value="Complement Module, domain 1"/>
    <property type="match status" value="21"/>
</dbReference>
<feature type="disulfide bond" evidence="4">
    <location>
        <begin position="578"/>
        <end position="621"/>
    </location>
</feature>
<feature type="domain" description="Sushi" evidence="5">
    <location>
        <begin position="576"/>
        <end position="634"/>
    </location>
</feature>
<dbReference type="KEGG" id="xla:379371"/>
<proteinExistence type="predicted"/>
<feature type="domain" description="Sushi" evidence="5">
    <location>
        <begin position="814"/>
        <end position="872"/>
    </location>
</feature>
<dbReference type="PANTHER" id="PTHR45785">
    <property type="entry name" value="COMPLEMENT FACTOR H-RELATED"/>
    <property type="match status" value="1"/>
</dbReference>
<feature type="domain" description="Sushi" evidence="5">
    <location>
        <begin position="494"/>
        <end position="556"/>
    </location>
</feature>
<dbReference type="Bgee" id="379371">
    <property type="expression patterns" value="Expressed in testis and 17 other cell types or tissues"/>
</dbReference>
<dbReference type="Pfam" id="PF00084">
    <property type="entry name" value="Sushi"/>
    <property type="match status" value="13"/>
</dbReference>
<feature type="domain" description="Sushi" evidence="5">
    <location>
        <begin position="753"/>
        <end position="811"/>
    </location>
</feature>
<feature type="domain" description="Sushi" evidence="5">
    <location>
        <begin position="206"/>
        <end position="262"/>
    </location>
</feature>
<dbReference type="GeneID" id="379371"/>
<feature type="domain" description="Sushi" evidence="5">
    <location>
        <begin position="83"/>
        <end position="143"/>
    </location>
</feature>
<reference evidence="7" key="1">
    <citation type="submission" date="2025-08" db="UniProtKB">
        <authorList>
            <consortium name="RefSeq"/>
        </authorList>
    </citation>
    <scope>IDENTIFICATION</scope>
    <source>
        <strain evidence="7">J_2021</strain>
        <tissue evidence="7">Erythrocytes</tissue>
    </source>
</reference>
<dbReference type="OMA" id="NIMTCTE"/>
<dbReference type="OrthoDB" id="10051774at2759"/>
<dbReference type="SMART" id="SM00032">
    <property type="entry name" value="CCP"/>
    <property type="match status" value="19"/>
</dbReference>
<evidence type="ECO:0000313" key="7">
    <source>
        <dbReference type="RefSeq" id="XP_018111928.1"/>
    </source>
</evidence>